<keyword evidence="1" id="KW-0732">Signal</keyword>
<evidence type="ECO:0000256" key="2">
    <source>
        <dbReference type="SAM" id="MobiDB-lite"/>
    </source>
</evidence>
<evidence type="ECO:0000256" key="3">
    <source>
        <dbReference type="SAM" id="Phobius"/>
    </source>
</evidence>
<protein>
    <recommendedName>
        <fullName evidence="6">DUF4352 domain-containing protein</fullName>
    </recommendedName>
</protein>
<proteinExistence type="predicted"/>
<gene>
    <name evidence="4" type="ORF">GCM10009747_32210</name>
</gene>
<sequence length="248" mass="25269">MFAFIPFVGVLAGFVAFVGVVLGVIALFLKGKAKGVAAAGAIVSAAALVLSIVMSIAYTAAFVTSVDEAIGGDTTAVDAANDAPADVDVEEPSDEPAPAPEPGTRENPAAIGTTVVIGPASAPDWQLTVGAPTLDANAIVAAENQFNEPAPEGMQWAMVPVTVTYVGTTTGTPWIDLSVKFVSADGTTHEEYDHSAVIPNDWSEINELYPDASATGNVAIAVPSADIANGAWVVSASLLGEDYFFKAS</sequence>
<dbReference type="InterPro" id="IPR029050">
    <property type="entry name" value="Immunoprotect_excell_Ig-like"/>
</dbReference>
<dbReference type="EMBL" id="BAAANH010000007">
    <property type="protein sequence ID" value="GAA1768768.1"/>
    <property type="molecule type" value="Genomic_DNA"/>
</dbReference>
<dbReference type="Proteomes" id="UP001500506">
    <property type="component" value="Unassembled WGS sequence"/>
</dbReference>
<feature type="compositionally biased region" description="Acidic residues" evidence="2">
    <location>
        <begin position="85"/>
        <end position="94"/>
    </location>
</feature>
<keyword evidence="3" id="KW-0812">Transmembrane</keyword>
<accession>A0ABN2KXF2</accession>
<evidence type="ECO:0000313" key="5">
    <source>
        <dbReference type="Proteomes" id="UP001500506"/>
    </source>
</evidence>
<reference evidence="4 5" key="1">
    <citation type="journal article" date="2019" name="Int. J. Syst. Evol. Microbiol.">
        <title>The Global Catalogue of Microorganisms (GCM) 10K type strain sequencing project: providing services to taxonomists for standard genome sequencing and annotation.</title>
        <authorList>
            <consortium name="The Broad Institute Genomics Platform"/>
            <consortium name="The Broad Institute Genome Sequencing Center for Infectious Disease"/>
            <person name="Wu L."/>
            <person name="Ma J."/>
        </authorList>
    </citation>
    <scope>NUCLEOTIDE SEQUENCE [LARGE SCALE GENOMIC DNA]</scope>
    <source>
        <strain evidence="4 5">JCM 14319</strain>
    </source>
</reference>
<keyword evidence="3" id="KW-0472">Membrane</keyword>
<feature type="region of interest" description="Disordered" evidence="2">
    <location>
        <begin position="84"/>
        <end position="109"/>
    </location>
</feature>
<name>A0ABN2KXF2_9MICO</name>
<feature type="transmembrane region" description="Helical" evidence="3">
    <location>
        <begin position="6"/>
        <end position="29"/>
    </location>
</feature>
<evidence type="ECO:0008006" key="6">
    <source>
        <dbReference type="Google" id="ProtNLM"/>
    </source>
</evidence>
<comment type="caution">
    <text evidence="4">The sequence shown here is derived from an EMBL/GenBank/DDBJ whole genome shotgun (WGS) entry which is preliminary data.</text>
</comment>
<evidence type="ECO:0000313" key="4">
    <source>
        <dbReference type="EMBL" id="GAA1768768.1"/>
    </source>
</evidence>
<keyword evidence="3" id="KW-1133">Transmembrane helix</keyword>
<dbReference type="Gene3D" id="2.60.40.1240">
    <property type="match status" value="1"/>
</dbReference>
<feature type="transmembrane region" description="Helical" evidence="3">
    <location>
        <begin position="36"/>
        <end position="58"/>
    </location>
</feature>
<evidence type="ECO:0000256" key="1">
    <source>
        <dbReference type="ARBA" id="ARBA00022729"/>
    </source>
</evidence>
<keyword evidence="5" id="KW-1185">Reference proteome</keyword>
<organism evidence="4 5">
    <name type="scientific">Agromyces humatus</name>
    <dbReference type="NCBI Taxonomy" id="279573"/>
    <lineage>
        <taxon>Bacteria</taxon>
        <taxon>Bacillati</taxon>
        <taxon>Actinomycetota</taxon>
        <taxon>Actinomycetes</taxon>
        <taxon>Micrococcales</taxon>
        <taxon>Microbacteriaceae</taxon>
        <taxon>Agromyces</taxon>
    </lineage>
</organism>